<dbReference type="PANTHER" id="PTHR42716:SF2">
    <property type="entry name" value="L-ASPARTATE OXIDASE, CHLOROPLASTIC"/>
    <property type="match status" value="1"/>
</dbReference>
<comment type="similarity">
    <text evidence="3 11">Belongs to the FAD-dependent oxidoreductase 2 family. NadB subfamily.</text>
</comment>
<dbReference type="Gene3D" id="3.90.700.10">
    <property type="entry name" value="Succinate dehydrogenase/fumarate reductase flavoprotein, catalytic domain"/>
    <property type="match status" value="1"/>
</dbReference>
<dbReference type="FunFam" id="3.90.700.10:FF:000002">
    <property type="entry name" value="L-aspartate oxidase"/>
    <property type="match status" value="1"/>
</dbReference>
<feature type="domain" description="Fumarate reductase/succinate dehydrogenase flavoprotein-like C-terminal" evidence="14">
    <location>
        <begin position="473"/>
        <end position="518"/>
    </location>
</feature>
<comment type="function">
    <text evidence="11">Catalyzes the oxidation of L-aspartate to iminoaspartate.</text>
</comment>
<evidence type="ECO:0000313" key="16">
    <source>
        <dbReference type="Proteomes" id="UP000623250"/>
    </source>
</evidence>
<dbReference type="InterPro" id="IPR015939">
    <property type="entry name" value="Fum_Rdtase/Succ_DH_flav-like_C"/>
</dbReference>
<feature type="domain" description="FAD-dependent oxidoreductase 2 FAD-binding" evidence="13">
    <location>
        <begin position="21"/>
        <end position="388"/>
    </location>
</feature>
<dbReference type="InterPro" id="IPR005288">
    <property type="entry name" value="NadB"/>
</dbReference>
<dbReference type="AlphaFoldDB" id="A0A8I1KM22"/>
<dbReference type="NCBIfam" id="NF005701">
    <property type="entry name" value="PRK07512.1"/>
    <property type="match status" value="1"/>
</dbReference>
<accession>A0A8I1KM22</accession>
<keyword evidence="6 11" id="KW-0662">Pyridine nucleotide biosynthesis</keyword>
<evidence type="ECO:0000256" key="1">
    <source>
        <dbReference type="ARBA" id="ARBA00001974"/>
    </source>
</evidence>
<dbReference type="RefSeq" id="WP_052036855.1">
    <property type="nucleotide sequence ID" value="NZ_JAEMUK010000079.1"/>
</dbReference>
<dbReference type="SUPFAM" id="SSF56425">
    <property type="entry name" value="Succinate dehydrogenase/fumarate reductase flavoprotein, catalytic domain"/>
    <property type="match status" value="1"/>
</dbReference>
<evidence type="ECO:0000313" key="15">
    <source>
        <dbReference type="EMBL" id="MBJ7544543.1"/>
    </source>
</evidence>
<dbReference type="GO" id="GO:0005737">
    <property type="term" value="C:cytoplasm"/>
    <property type="evidence" value="ECO:0007669"/>
    <property type="project" value="UniProtKB-SubCell"/>
</dbReference>
<reference evidence="15 16" key="1">
    <citation type="submission" date="2020-12" db="EMBL/GenBank/DDBJ databases">
        <title>Revised draft genomes of Rhodomicrobium vannielii ATCC 17100 and Rhodomicrobium udaipurense JA643.</title>
        <authorList>
            <person name="Conners E.M."/>
            <person name="Davenport E.J."/>
            <person name="Bose A."/>
        </authorList>
    </citation>
    <scope>NUCLEOTIDE SEQUENCE [LARGE SCALE GENOMIC DNA]</scope>
    <source>
        <strain evidence="15 16">JA643</strain>
    </source>
</reference>
<evidence type="ECO:0000256" key="5">
    <source>
        <dbReference type="ARBA" id="ARBA00022630"/>
    </source>
</evidence>
<dbReference type="Pfam" id="PF00890">
    <property type="entry name" value="FAD_binding_2"/>
    <property type="match status" value="1"/>
</dbReference>
<protein>
    <recommendedName>
        <fullName evidence="4 10">L-aspartate oxidase</fullName>
        <ecNumber evidence="4 10">1.4.3.16</ecNumber>
    </recommendedName>
</protein>
<comment type="caution">
    <text evidence="15">The sequence shown here is derived from an EMBL/GenBank/DDBJ whole genome shotgun (WGS) entry which is preliminary data.</text>
</comment>
<dbReference type="PANTHER" id="PTHR42716">
    <property type="entry name" value="L-ASPARTATE OXIDASE"/>
    <property type="match status" value="1"/>
</dbReference>
<dbReference type="NCBIfam" id="TIGR00551">
    <property type="entry name" value="nadB"/>
    <property type="match status" value="1"/>
</dbReference>
<dbReference type="GO" id="GO:0034628">
    <property type="term" value="P:'de novo' NAD+ biosynthetic process from L-aspartate"/>
    <property type="evidence" value="ECO:0007669"/>
    <property type="project" value="TreeGrafter"/>
</dbReference>
<comment type="cofactor">
    <cofactor evidence="1 11">
        <name>FAD</name>
        <dbReference type="ChEBI" id="CHEBI:57692"/>
    </cofactor>
</comment>
<dbReference type="SUPFAM" id="SSF46977">
    <property type="entry name" value="Succinate dehydrogenase/fumarate reductase flavoprotein C-terminal domain"/>
    <property type="match status" value="1"/>
</dbReference>
<keyword evidence="12" id="KW-0812">Transmembrane</keyword>
<dbReference type="SUPFAM" id="SSF51905">
    <property type="entry name" value="FAD/NAD(P)-binding domain"/>
    <property type="match status" value="1"/>
</dbReference>
<comment type="pathway">
    <text evidence="2 11">Cofactor biosynthesis; NAD(+) biosynthesis; iminoaspartate from L-aspartate (oxidase route): step 1/1.</text>
</comment>
<dbReference type="EC" id="1.4.3.16" evidence="4 10"/>
<dbReference type="InterPro" id="IPR036188">
    <property type="entry name" value="FAD/NAD-bd_sf"/>
</dbReference>
<dbReference type="PRINTS" id="PR00368">
    <property type="entry name" value="FADPNR"/>
</dbReference>
<evidence type="ECO:0000256" key="6">
    <source>
        <dbReference type="ARBA" id="ARBA00022642"/>
    </source>
</evidence>
<evidence type="ECO:0000256" key="2">
    <source>
        <dbReference type="ARBA" id="ARBA00004950"/>
    </source>
</evidence>
<keyword evidence="16" id="KW-1185">Reference proteome</keyword>
<dbReference type="EMBL" id="JAEMUK010000079">
    <property type="protein sequence ID" value="MBJ7544543.1"/>
    <property type="molecule type" value="Genomic_DNA"/>
</dbReference>
<evidence type="ECO:0000256" key="9">
    <source>
        <dbReference type="ARBA" id="ARBA00048305"/>
    </source>
</evidence>
<comment type="catalytic activity">
    <reaction evidence="9">
        <text>L-aspartate + O2 = iminosuccinate + H2O2</text>
        <dbReference type="Rhea" id="RHEA:25876"/>
        <dbReference type="ChEBI" id="CHEBI:15379"/>
        <dbReference type="ChEBI" id="CHEBI:16240"/>
        <dbReference type="ChEBI" id="CHEBI:29991"/>
        <dbReference type="ChEBI" id="CHEBI:77875"/>
        <dbReference type="EC" id="1.4.3.16"/>
    </reaction>
    <physiologicalReaction direction="left-to-right" evidence="9">
        <dbReference type="Rhea" id="RHEA:25877"/>
    </physiologicalReaction>
</comment>
<dbReference type="GO" id="GO:0008734">
    <property type="term" value="F:L-aspartate oxidase activity"/>
    <property type="evidence" value="ECO:0007669"/>
    <property type="project" value="UniProtKB-UniRule"/>
</dbReference>
<keyword evidence="12" id="KW-1133">Transmembrane helix</keyword>
<keyword evidence="12" id="KW-0472">Membrane</keyword>
<keyword evidence="5 11" id="KW-0285">Flavoprotein</keyword>
<dbReference type="Proteomes" id="UP000623250">
    <property type="component" value="Unassembled WGS sequence"/>
</dbReference>
<evidence type="ECO:0000259" key="13">
    <source>
        <dbReference type="Pfam" id="PF00890"/>
    </source>
</evidence>
<evidence type="ECO:0000256" key="3">
    <source>
        <dbReference type="ARBA" id="ARBA00008562"/>
    </source>
</evidence>
<evidence type="ECO:0000256" key="4">
    <source>
        <dbReference type="ARBA" id="ARBA00012173"/>
    </source>
</evidence>
<dbReference type="Gene3D" id="3.50.50.60">
    <property type="entry name" value="FAD/NAD(P)-binding domain"/>
    <property type="match status" value="1"/>
</dbReference>
<keyword evidence="8 11" id="KW-0560">Oxidoreductase</keyword>
<dbReference type="InterPro" id="IPR027477">
    <property type="entry name" value="Succ_DH/fumarate_Rdtase_cat_sf"/>
</dbReference>
<evidence type="ECO:0000259" key="14">
    <source>
        <dbReference type="Pfam" id="PF02910"/>
    </source>
</evidence>
<organism evidence="15 16">
    <name type="scientific">Rhodomicrobium udaipurense</name>
    <dbReference type="NCBI Taxonomy" id="1202716"/>
    <lineage>
        <taxon>Bacteria</taxon>
        <taxon>Pseudomonadati</taxon>
        <taxon>Pseudomonadota</taxon>
        <taxon>Alphaproteobacteria</taxon>
        <taxon>Hyphomicrobiales</taxon>
        <taxon>Hyphomicrobiaceae</taxon>
        <taxon>Rhodomicrobium</taxon>
    </lineage>
</organism>
<evidence type="ECO:0000256" key="10">
    <source>
        <dbReference type="NCBIfam" id="TIGR00551"/>
    </source>
</evidence>
<dbReference type="UniPathway" id="UPA00253">
    <property type="reaction ID" value="UER00326"/>
</dbReference>
<keyword evidence="7 11" id="KW-0274">FAD</keyword>
<evidence type="ECO:0000256" key="11">
    <source>
        <dbReference type="RuleBase" id="RU362049"/>
    </source>
</evidence>
<dbReference type="InterPro" id="IPR003953">
    <property type="entry name" value="FAD-dep_OxRdtase_2_FAD-bd"/>
</dbReference>
<evidence type="ECO:0000256" key="7">
    <source>
        <dbReference type="ARBA" id="ARBA00022827"/>
    </source>
</evidence>
<evidence type="ECO:0000256" key="8">
    <source>
        <dbReference type="ARBA" id="ARBA00023002"/>
    </source>
</evidence>
<proteinExistence type="inferred from homology"/>
<evidence type="ECO:0000256" key="12">
    <source>
        <dbReference type="SAM" id="Phobius"/>
    </source>
</evidence>
<comment type="subcellular location">
    <subcellularLocation>
        <location evidence="11">Cytoplasm</location>
    </subcellularLocation>
</comment>
<gene>
    <name evidence="15" type="ORF">JDN41_13385</name>
</gene>
<sequence>MIDKRAKDLLPFRRRTAPDRVLVVGGGLAGLFTALRLAPLPVTVLTPKPLGEGSSSAWAQGGIAAAIGAGDDADSHAADTIAAGAGLTDPEVARVVTSEAGDRIRDLLSYGVPFDRELDGKLRLSQEAAHSARRIVRVDGDRAGKAVMAALIATVAKTPSISVLENVEAVELVKRDGRVIGLYATRSGSHGRASFLAGRAVVLATGGIGQLFRVTTNPAEARGGGLAMAARVGAIIADPEFVQFHPTAFDVSRDPAPLASEAIRGDGGRLVNRDGERFMLAIDPRGELAPRDVVARGVHREIAAGRGAFLDVRALDLARGFPTAYEVCTEAGIDPAKQPIPIAPAAHYHMGGVSTDMRGRTSLTGLWACGEVACTGLHGANRLASNSLLEAVVFAARVADDIAADAPHWPAMGDIEAPETIAVPVVEPAEEARLLKRLREVMASHVGVERTAATLKAALQSVVDISRVATSPALANMAASAILIAAAAHERKESRGAHCRLDFPTAKERSRHTFMTLTDAVGIAARVTGKSAFDAEDARAVRARAADLAG</sequence>
<name>A0A8I1KM22_9HYPH</name>
<dbReference type="Gene3D" id="1.20.58.100">
    <property type="entry name" value="Fumarate reductase/succinate dehydrogenase flavoprotein-like, C-terminal domain"/>
    <property type="match status" value="1"/>
</dbReference>
<feature type="transmembrane region" description="Helical" evidence="12">
    <location>
        <begin position="21"/>
        <end position="38"/>
    </location>
</feature>
<dbReference type="InterPro" id="IPR037099">
    <property type="entry name" value="Fum_R/Succ_DH_flav-like_C_sf"/>
</dbReference>
<dbReference type="Pfam" id="PF02910">
    <property type="entry name" value="Succ_DH_flav_C"/>
    <property type="match status" value="1"/>
</dbReference>